<evidence type="ECO:0000313" key="2">
    <source>
        <dbReference type="Proteomes" id="UP000039865"/>
    </source>
</evidence>
<dbReference type="EMBL" id="CCKQ01001558">
    <property type="protein sequence ID" value="CDW72673.1"/>
    <property type="molecule type" value="Genomic_DNA"/>
</dbReference>
<name>A0A077ZRZ0_STYLE</name>
<dbReference type="AlphaFoldDB" id="A0A077ZRZ0"/>
<dbReference type="Proteomes" id="UP000039865">
    <property type="component" value="Unassembled WGS sequence"/>
</dbReference>
<reference evidence="1 2" key="1">
    <citation type="submission" date="2014-06" db="EMBL/GenBank/DDBJ databases">
        <authorList>
            <person name="Swart Estienne"/>
        </authorList>
    </citation>
    <scope>NUCLEOTIDE SEQUENCE [LARGE SCALE GENOMIC DNA]</scope>
    <source>
        <strain evidence="1 2">130c</strain>
    </source>
</reference>
<protein>
    <submittedName>
        <fullName evidence="1">Uncharacterized protein</fullName>
    </submittedName>
</protein>
<sequence>MKLILKELIEPMVISMSYLPYISEPKVTQYFRVLKLIKVHLKESAKDVSLQSKAVQQILINSVTNLRKILMQLQLQEQNDRMTHSSKIYKIHRKMSSKTNYLVPSKQFLRTIIQSQDYLSQELLLKKKQSSKLITGRREKGLQGIGLNPLPNKQQDIISKKKQKKKFIERLIMDPTETTVSKPINHFHQSIQMKNPIYDFISKEKNNSESIFPKSLQRNENHLSNYYQSILTNRDEQKSLFVQDRPNHLSSVTKSGRVGNSHDFLESKRKTLERVLNNELSSNLISNIFMTPQTTRQDSRSMKLNQNIIGNAQFQSQLASLPNSYNPVKDMIKNNQYSTPDINDNKYFKIENIYKTSSQKNTNDYSHSSLNQGISNLKDYALPSADRKNIDIKTTLNNVTPLEQNYFSKERYNAYFGMGLSSEMQQFHPAMNKNDKFQDMMGLSKMLDKRIFNSMRSAGELNNL</sequence>
<proteinExistence type="predicted"/>
<gene>
    <name evidence="1" type="primary">Contig2939.g3141</name>
    <name evidence="1" type="ORF">STYLEM_1637</name>
</gene>
<accession>A0A077ZRZ0</accession>
<evidence type="ECO:0000313" key="1">
    <source>
        <dbReference type="EMBL" id="CDW72673.1"/>
    </source>
</evidence>
<organism evidence="1 2">
    <name type="scientific">Stylonychia lemnae</name>
    <name type="common">Ciliate</name>
    <dbReference type="NCBI Taxonomy" id="5949"/>
    <lineage>
        <taxon>Eukaryota</taxon>
        <taxon>Sar</taxon>
        <taxon>Alveolata</taxon>
        <taxon>Ciliophora</taxon>
        <taxon>Intramacronucleata</taxon>
        <taxon>Spirotrichea</taxon>
        <taxon>Stichotrichia</taxon>
        <taxon>Sporadotrichida</taxon>
        <taxon>Oxytrichidae</taxon>
        <taxon>Stylonychinae</taxon>
        <taxon>Stylonychia</taxon>
    </lineage>
</organism>
<keyword evidence="2" id="KW-1185">Reference proteome</keyword>
<dbReference type="InParanoid" id="A0A077ZRZ0"/>